<gene>
    <name evidence="3" type="ORF">EAH80_05630</name>
</gene>
<accession>A0A502EHX7</accession>
<dbReference type="InterPro" id="IPR009061">
    <property type="entry name" value="DNA-bd_dom_put_sf"/>
</dbReference>
<dbReference type="PROSITE" id="PS50937">
    <property type="entry name" value="HTH_MERR_2"/>
    <property type="match status" value="1"/>
</dbReference>
<dbReference type="Gene3D" id="1.10.1660.10">
    <property type="match status" value="1"/>
</dbReference>
<dbReference type="InterPro" id="IPR000551">
    <property type="entry name" value="MerR-type_HTH_dom"/>
</dbReference>
<keyword evidence="1" id="KW-0238">DNA-binding</keyword>
<dbReference type="PANTHER" id="PTHR30204:SF93">
    <property type="entry name" value="HTH MERR-TYPE DOMAIN-CONTAINING PROTEIN"/>
    <property type="match status" value="1"/>
</dbReference>
<keyword evidence="4" id="KW-1185">Reference proteome</keyword>
<feature type="domain" description="HTH merR-type" evidence="2">
    <location>
        <begin position="11"/>
        <end position="69"/>
    </location>
</feature>
<dbReference type="EMBL" id="RCZG01000001">
    <property type="protein sequence ID" value="TPG37285.1"/>
    <property type="molecule type" value="Genomic_DNA"/>
</dbReference>
<evidence type="ECO:0000256" key="1">
    <source>
        <dbReference type="ARBA" id="ARBA00023125"/>
    </source>
</evidence>
<dbReference type="RefSeq" id="WP_140688521.1">
    <property type="nucleotide sequence ID" value="NZ_RCZG01000001.1"/>
</dbReference>
<proteinExistence type="predicted"/>
<sequence length="115" mass="13163">MVDTTGRPNVGVTARTLRHYDDIGLLPTSEVGADGYRYYDRGQLLRLQHILLLRELGVDLATNRAVVDEQRNPAETQRAHHRRLLDERERLDRLAHTVTVTIECNPLQELSTQAH</sequence>
<evidence type="ECO:0000313" key="4">
    <source>
        <dbReference type="Proteomes" id="UP000320095"/>
    </source>
</evidence>
<dbReference type="Pfam" id="PF13411">
    <property type="entry name" value="MerR_1"/>
    <property type="match status" value="1"/>
</dbReference>
<dbReference type="Proteomes" id="UP000320095">
    <property type="component" value="Unassembled WGS sequence"/>
</dbReference>
<comment type="caution">
    <text evidence="3">The sequence shown here is derived from an EMBL/GenBank/DDBJ whole genome shotgun (WGS) entry which is preliminary data.</text>
</comment>
<name>A0A502EHX7_9MYCO</name>
<dbReference type="AlphaFoldDB" id="A0A502EHX7"/>
<dbReference type="GO" id="GO:0003700">
    <property type="term" value="F:DNA-binding transcription factor activity"/>
    <property type="evidence" value="ECO:0007669"/>
    <property type="project" value="InterPro"/>
</dbReference>
<organism evidence="3 4">
    <name type="scientific">Mycolicibacterium hodleri</name>
    <dbReference type="NCBI Taxonomy" id="49897"/>
    <lineage>
        <taxon>Bacteria</taxon>
        <taxon>Bacillati</taxon>
        <taxon>Actinomycetota</taxon>
        <taxon>Actinomycetes</taxon>
        <taxon>Mycobacteriales</taxon>
        <taxon>Mycobacteriaceae</taxon>
        <taxon>Mycolicibacterium</taxon>
    </lineage>
</organism>
<evidence type="ECO:0000259" key="2">
    <source>
        <dbReference type="PROSITE" id="PS50937"/>
    </source>
</evidence>
<dbReference type="InterPro" id="IPR047057">
    <property type="entry name" value="MerR_fam"/>
</dbReference>
<reference evidence="3 4" key="1">
    <citation type="journal article" date="2019" name="Environ. Microbiol.">
        <title>Species interactions and distinct microbial communities in high Arctic permafrost affected cryosols are associated with the CH4 and CO2 gas fluxes.</title>
        <authorList>
            <person name="Altshuler I."/>
            <person name="Hamel J."/>
            <person name="Turney S."/>
            <person name="Magnuson E."/>
            <person name="Levesque R."/>
            <person name="Greer C."/>
            <person name="Whyte L.G."/>
        </authorList>
    </citation>
    <scope>NUCLEOTIDE SEQUENCE [LARGE SCALE GENOMIC DNA]</scope>
    <source>
        <strain evidence="3 4">S5.20</strain>
    </source>
</reference>
<dbReference type="OrthoDB" id="9809391at2"/>
<dbReference type="SUPFAM" id="SSF46955">
    <property type="entry name" value="Putative DNA-binding domain"/>
    <property type="match status" value="1"/>
</dbReference>
<protein>
    <submittedName>
        <fullName evidence="3">MerR family transcriptional regulator</fullName>
    </submittedName>
</protein>
<dbReference type="PANTHER" id="PTHR30204">
    <property type="entry name" value="REDOX-CYCLING DRUG-SENSING TRANSCRIPTIONAL ACTIVATOR SOXR"/>
    <property type="match status" value="1"/>
</dbReference>
<dbReference type="GO" id="GO:0003677">
    <property type="term" value="F:DNA binding"/>
    <property type="evidence" value="ECO:0007669"/>
    <property type="project" value="UniProtKB-KW"/>
</dbReference>
<dbReference type="SMART" id="SM00422">
    <property type="entry name" value="HTH_MERR"/>
    <property type="match status" value="1"/>
</dbReference>
<evidence type="ECO:0000313" key="3">
    <source>
        <dbReference type="EMBL" id="TPG37285.1"/>
    </source>
</evidence>